<organism evidence="8 9">
    <name type="scientific">Paralvinella palmiformis</name>
    <dbReference type="NCBI Taxonomy" id="53620"/>
    <lineage>
        <taxon>Eukaryota</taxon>
        <taxon>Metazoa</taxon>
        <taxon>Spiralia</taxon>
        <taxon>Lophotrochozoa</taxon>
        <taxon>Annelida</taxon>
        <taxon>Polychaeta</taxon>
        <taxon>Sedentaria</taxon>
        <taxon>Canalipalpata</taxon>
        <taxon>Terebellida</taxon>
        <taxon>Terebelliformia</taxon>
        <taxon>Alvinellidae</taxon>
        <taxon>Paralvinella</taxon>
    </lineage>
</organism>
<dbReference type="EMBL" id="JAODUP010000155">
    <property type="protein sequence ID" value="KAK2159278.1"/>
    <property type="molecule type" value="Genomic_DNA"/>
</dbReference>
<dbReference type="AlphaFoldDB" id="A0AAD9N8G1"/>
<evidence type="ECO:0000259" key="7">
    <source>
        <dbReference type="Pfam" id="PF12697"/>
    </source>
</evidence>
<comment type="catalytic activity">
    <reaction evidence="4">
        <text>[phosphatase 2A protein]-C-terminal L-leucine methyl ester + H2O = [phosphatase 2A protein]-C-terminal L-leucine + methanol + H(+)</text>
        <dbReference type="Rhea" id="RHEA:48548"/>
        <dbReference type="Rhea" id="RHEA-COMP:12134"/>
        <dbReference type="Rhea" id="RHEA-COMP:12135"/>
        <dbReference type="ChEBI" id="CHEBI:15377"/>
        <dbReference type="ChEBI" id="CHEBI:15378"/>
        <dbReference type="ChEBI" id="CHEBI:17790"/>
        <dbReference type="ChEBI" id="CHEBI:90516"/>
        <dbReference type="ChEBI" id="CHEBI:90517"/>
        <dbReference type="EC" id="3.1.1.89"/>
    </reaction>
</comment>
<dbReference type="Proteomes" id="UP001208570">
    <property type="component" value="Unassembled WGS sequence"/>
</dbReference>
<evidence type="ECO:0000256" key="4">
    <source>
        <dbReference type="ARBA" id="ARBA00049203"/>
    </source>
</evidence>
<proteinExistence type="inferred from homology"/>
<keyword evidence="3 5" id="KW-0378">Hydrolase</keyword>
<dbReference type="InterPro" id="IPR000073">
    <property type="entry name" value="AB_hydrolase_1"/>
</dbReference>
<protein>
    <recommendedName>
        <fullName evidence="5">Protein phosphatase methylesterase 1</fullName>
        <shortName evidence="5">PME-1</shortName>
        <ecNumber evidence="5">3.1.1.-</ecNumber>
    </recommendedName>
</protein>
<dbReference type="Pfam" id="PF12697">
    <property type="entry name" value="Abhydrolase_6"/>
    <property type="match status" value="1"/>
</dbReference>
<keyword evidence="2 5" id="KW-0719">Serine esterase</keyword>
<feature type="domain" description="AB hydrolase-1" evidence="7">
    <location>
        <begin position="83"/>
        <end position="328"/>
    </location>
</feature>
<keyword evidence="9" id="KW-1185">Reference proteome</keyword>
<evidence type="ECO:0000256" key="3">
    <source>
        <dbReference type="ARBA" id="ARBA00022801"/>
    </source>
</evidence>
<evidence type="ECO:0000313" key="9">
    <source>
        <dbReference type="Proteomes" id="UP001208570"/>
    </source>
</evidence>
<comment type="caution">
    <text evidence="8">The sequence shown here is derived from an EMBL/GenBank/DDBJ whole genome shotgun (WGS) entry which is preliminary data.</text>
</comment>
<evidence type="ECO:0000256" key="2">
    <source>
        <dbReference type="ARBA" id="ARBA00022487"/>
    </source>
</evidence>
<dbReference type="SUPFAM" id="SSF53474">
    <property type="entry name" value="alpha/beta-Hydrolases"/>
    <property type="match status" value="1"/>
</dbReference>
<dbReference type="EC" id="3.1.1.-" evidence="5"/>
<dbReference type="GO" id="GO:0051723">
    <property type="term" value="F:protein methylesterase activity"/>
    <property type="evidence" value="ECO:0007669"/>
    <property type="project" value="UniProtKB-EC"/>
</dbReference>
<comment type="similarity">
    <text evidence="1 5">Belongs to the AB hydrolase superfamily.</text>
</comment>
<evidence type="ECO:0000313" key="8">
    <source>
        <dbReference type="EMBL" id="KAK2159278.1"/>
    </source>
</evidence>
<dbReference type="PANTHER" id="PTHR14189">
    <property type="entry name" value="PROTEIN PHOSPHATASE METHYLESTERASE-1 RELATED"/>
    <property type="match status" value="1"/>
</dbReference>
<dbReference type="PANTHER" id="PTHR14189:SF0">
    <property type="entry name" value="PROTEIN PHOSPHATASE METHYLESTERASE 1"/>
    <property type="match status" value="1"/>
</dbReference>
<dbReference type="PIRSF" id="PIRSF022950">
    <property type="entry name" value="PPase_methylesterase_euk"/>
    <property type="match status" value="1"/>
</dbReference>
<name>A0AAD9N8G1_9ANNE</name>
<comment type="function">
    <text evidence="5">Demethylates proteins that have been reversibly carboxymethylated.</text>
</comment>
<dbReference type="InterPro" id="IPR016812">
    <property type="entry name" value="PPase_methylesterase_euk"/>
</dbReference>
<evidence type="ECO:0000256" key="1">
    <source>
        <dbReference type="ARBA" id="ARBA00008645"/>
    </source>
</evidence>
<dbReference type="Gene3D" id="3.40.50.1820">
    <property type="entry name" value="alpha/beta hydrolase"/>
    <property type="match status" value="1"/>
</dbReference>
<evidence type="ECO:0000256" key="5">
    <source>
        <dbReference type="PIRNR" id="PIRNR022950"/>
    </source>
</evidence>
<accession>A0AAD9N8G1</accession>
<dbReference type="InterPro" id="IPR029058">
    <property type="entry name" value="AB_hydrolase_fold"/>
</dbReference>
<evidence type="ECO:0000256" key="6">
    <source>
        <dbReference type="SAM" id="MobiDB-lite"/>
    </source>
</evidence>
<gene>
    <name evidence="8" type="ORF">LSH36_155g03001</name>
</gene>
<feature type="region of interest" description="Disordered" evidence="6">
    <location>
        <begin position="11"/>
        <end position="35"/>
    </location>
</feature>
<sequence>MSELQKRLLMRGIPPTPPNMHPRGGASAAHGKRGPFKRDYTPVTWDKYFDAMKDLKVDDDNVYFFYAQTFRIYEIGSDGPICFFLHGGGFSALSWAVLSKILVAEVHCRCVAVDLRAHGDSVTTDEENLSAEQLSRHCFLYKTILDGKHFNILLFSCSDVANVVQVLYGDDPPPVILVGHSMGGAIAVHAACTAMEALSSMQSFLLSRPKTFKSVEFAVEWCVRSGQVRNLESAKVSMVGQVKRHGTVNEYTWRIDLARTEKYWRGWFSGLSGMFLSCNVPKMLLLAGVDRLDKDLTVGQMQGKFQMQVLPQCGHAVHEDVPDKVADVLATFMVRNKFAEPKENFQRTFPAC</sequence>
<reference evidence="8" key="1">
    <citation type="journal article" date="2023" name="Mol. Biol. Evol.">
        <title>Third-Generation Sequencing Reveals the Adaptive Role of the Epigenome in Three Deep-Sea Polychaetes.</title>
        <authorList>
            <person name="Perez M."/>
            <person name="Aroh O."/>
            <person name="Sun Y."/>
            <person name="Lan Y."/>
            <person name="Juniper S.K."/>
            <person name="Young C.R."/>
            <person name="Angers B."/>
            <person name="Qian P.Y."/>
        </authorList>
    </citation>
    <scope>NUCLEOTIDE SEQUENCE</scope>
    <source>
        <strain evidence="8">P08H-3</strain>
    </source>
</reference>